<dbReference type="Gene3D" id="2.170.150.80">
    <property type="entry name" value="NAC domain"/>
    <property type="match status" value="1"/>
</dbReference>
<organism evidence="5">
    <name type="scientific">Triticum urartu</name>
    <name type="common">Red wild einkorn</name>
    <name type="synonym">Crithodium urartu</name>
    <dbReference type="NCBI Taxonomy" id="4572"/>
    <lineage>
        <taxon>Eukaryota</taxon>
        <taxon>Viridiplantae</taxon>
        <taxon>Streptophyta</taxon>
        <taxon>Embryophyta</taxon>
        <taxon>Tracheophyta</taxon>
        <taxon>Spermatophyta</taxon>
        <taxon>Magnoliopsida</taxon>
        <taxon>Liliopsida</taxon>
        <taxon>Poales</taxon>
        <taxon>Poaceae</taxon>
        <taxon>BOP clade</taxon>
        <taxon>Pooideae</taxon>
        <taxon>Triticodae</taxon>
        <taxon>Triticeae</taxon>
        <taxon>Triticinae</taxon>
        <taxon>Triticum</taxon>
    </lineage>
</organism>
<gene>
    <name evidence="5" type="ORF">TRIUR3_05004</name>
</gene>
<dbReference type="AlphaFoldDB" id="M7ZA63"/>
<sequence length="422" mass="45887">MASDRGSDEDEVGFPRDIFAAYVQVANELMARRLVDGAAFGAELLHDLSSSPVAVPHARNTTQPPSPLSRYRTTVLSRPNRCRNEKEKDCAYLNVIPANRLSSGLQATGEDSWAAPTWAEEPGKASAAEAERGKLATVVEELVKCSRKRSRPVSFCPAQKVPTKGIKAAETKVADVATAVGGKAWDAKMSMADLEHFNLLKDLNAGSRPLLPKVYKVNVHSAPPYELVKGKMHAPGGKQEFYYFHSHPAPGTGGRRCRHVDGGGIWRPENRTSILDADKSILLLKRKLSYMLTDSGGVPARTGWCMAEFSLENQHDNVDEMVLCILYRSNHSYPEISTTASTSLVAEFTLIAQGCDAAEEDGVTIHESLGSPGSDMPSPGQAMDEAVGLDNLHERGLDKLIVSGSQSKWVHTQVKYPAKNYS</sequence>
<dbReference type="PROSITE" id="PS51005">
    <property type="entry name" value="NAC"/>
    <property type="match status" value="1"/>
</dbReference>
<dbReference type="STRING" id="4572.M7ZA63"/>
<dbReference type="InterPro" id="IPR036093">
    <property type="entry name" value="NAC_dom_sf"/>
</dbReference>
<reference evidence="5" key="1">
    <citation type="journal article" date="2013" name="Nature">
        <title>Draft genome of the wheat A-genome progenitor Triticum urartu.</title>
        <authorList>
            <person name="Ling H.Q."/>
            <person name="Zhao S."/>
            <person name="Liu D."/>
            <person name="Wang J."/>
            <person name="Sun H."/>
            <person name="Zhang C."/>
            <person name="Fan H."/>
            <person name="Li D."/>
            <person name="Dong L."/>
            <person name="Tao Y."/>
            <person name="Gao C."/>
            <person name="Wu H."/>
            <person name="Li Y."/>
            <person name="Cui Y."/>
            <person name="Guo X."/>
            <person name="Zheng S."/>
            <person name="Wang B."/>
            <person name="Yu K."/>
            <person name="Liang Q."/>
            <person name="Yang W."/>
            <person name="Lou X."/>
            <person name="Chen J."/>
            <person name="Feng M."/>
            <person name="Jian J."/>
            <person name="Zhang X."/>
            <person name="Luo G."/>
            <person name="Jiang Y."/>
            <person name="Liu J."/>
            <person name="Wang Z."/>
            <person name="Sha Y."/>
            <person name="Zhang B."/>
            <person name="Wu H."/>
            <person name="Tang D."/>
            <person name="Shen Q."/>
            <person name="Xue P."/>
            <person name="Zou S."/>
            <person name="Wang X."/>
            <person name="Liu X."/>
            <person name="Wang F."/>
            <person name="Yang Y."/>
            <person name="An X."/>
            <person name="Dong Z."/>
            <person name="Zhang K."/>
            <person name="Zhang X."/>
            <person name="Luo M.C."/>
            <person name="Dvorak J."/>
            <person name="Tong Y."/>
            <person name="Wang J."/>
            <person name="Yang H."/>
            <person name="Li Z."/>
            <person name="Wang D."/>
            <person name="Zhang A."/>
            <person name="Wang J."/>
        </authorList>
    </citation>
    <scope>NUCLEOTIDE SEQUENCE</scope>
</reference>
<keyword evidence="2" id="KW-0238">DNA-binding</keyword>
<evidence type="ECO:0000313" key="5">
    <source>
        <dbReference type="EMBL" id="EMS56952.1"/>
    </source>
</evidence>
<evidence type="ECO:0000256" key="2">
    <source>
        <dbReference type="ARBA" id="ARBA00023125"/>
    </source>
</evidence>
<dbReference type="SUPFAM" id="SSF101941">
    <property type="entry name" value="NAC domain"/>
    <property type="match status" value="1"/>
</dbReference>
<dbReference type="EMBL" id="KD152278">
    <property type="protein sequence ID" value="EMS56952.1"/>
    <property type="molecule type" value="Genomic_DNA"/>
</dbReference>
<keyword evidence="4" id="KW-0539">Nucleus</keyword>
<dbReference type="GO" id="GO:0003677">
    <property type="term" value="F:DNA binding"/>
    <property type="evidence" value="ECO:0007669"/>
    <property type="project" value="UniProtKB-KW"/>
</dbReference>
<keyword evidence="1" id="KW-0805">Transcription regulation</keyword>
<evidence type="ECO:0000256" key="1">
    <source>
        <dbReference type="ARBA" id="ARBA00023015"/>
    </source>
</evidence>
<accession>M7ZA63</accession>
<protein>
    <submittedName>
        <fullName evidence="5">Uncharacterized protein</fullName>
    </submittedName>
</protein>
<proteinExistence type="predicted"/>
<name>M7ZA63_TRIUA</name>
<keyword evidence="3" id="KW-0804">Transcription</keyword>
<dbReference type="InterPro" id="IPR003441">
    <property type="entry name" value="NAC-dom"/>
</dbReference>
<dbReference type="Pfam" id="PF02365">
    <property type="entry name" value="NAM"/>
    <property type="match status" value="1"/>
</dbReference>
<dbReference type="GO" id="GO:0006355">
    <property type="term" value="P:regulation of DNA-templated transcription"/>
    <property type="evidence" value="ECO:0007669"/>
    <property type="project" value="InterPro"/>
</dbReference>
<evidence type="ECO:0000256" key="4">
    <source>
        <dbReference type="ARBA" id="ARBA00023242"/>
    </source>
</evidence>
<evidence type="ECO:0000256" key="3">
    <source>
        <dbReference type="ARBA" id="ARBA00023163"/>
    </source>
</evidence>